<comment type="caution">
    <text evidence="2">The sequence shown here is derived from an EMBL/GenBank/DDBJ whole genome shotgun (WGS) entry which is preliminary data.</text>
</comment>
<dbReference type="AlphaFoldDB" id="A0AAE4NKT4"/>
<sequence length="78" mass="9026">MSEFDNSPEIVAFEMRRVDPDRWLTTAEAAELLGIGESTLRRWGTSDDPEFAGLKPRRMRARMLRWSRSEVLGWAASR</sequence>
<proteinExistence type="predicted"/>
<dbReference type="SUPFAM" id="SSF46955">
    <property type="entry name" value="Putative DNA-binding domain"/>
    <property type="match status" value="1"/>
</dbReference>
<accession>A0AAE4NKT4</accession>
<evidence type="ECO:0000313" key="3">
    <source>
        <dbReference type="Proteomes" id="UP001185706"/>
    </source>
</evidence>
<evidence type="ECO:0000313" key="2">
    <source>
        <dbReference type="EMBL" id="MDV2419381.1"/>
    </source>
</evidence>
<dbReference type="InterPro" id="IPR009061">
    <property type="entry name" value="DNA-bd_dom_put_sf"/>
</dbReference>
<dbReference type="RefSeq" id="WP_316993433.1">
    <property type="nucleotide sequence ID" value="NZ_JAVBIB010000008.1"/>
</dbReference>
<dbReference type="InterPro" id="IPR041657">
    <property type="entry name" value="HTH_17"/>
</dbReference>
<dbReference type="Proteomes" id="UP001185706">
    <property type="component" value="Unassembled WGS sequence"/>
</dbReference>
<name>A0AAE4NKT4_9CORY</name>
<feature type="domain" description="Helix-turn-helix" evidence="1">
    <location>
        <begin position="23"/>
        <end position="78"/>
    </location>
</feature>
<gene>
    <name evidence="2" type="ORF">RAE03_06250</name>
</gene>
<reference evidence="2" key="1">
    <citation type="submission" date="2023-08" db="EMBL/GenBank/DDBJ databases">
        <title>Genomic characterization of the C. tuberculostearicum species complex, a ubiquitous member of the human skin microbiome.</title>
        <authorList>
            <person name="Ahmed N."/>
            <person name="Deming C."/>
            <person name="Conlan S."/>
            <person name="Segre J."/>
        </authorList>
    </citation>
    <scope>NUCLEOTIDE SEQUENCE</scope>
    <source>
        <strain evidence="2">CTNIH22</strain>
    </source>
</reference>
<organism evidence="2 3">
    <name type="scientific">Corynebacterium tuberculostearicum</name>
    <dbReference type="NCBI Taxonomy" id="38304"/>
    <lineage>
        <taxon>Bacteria</taxon>
        <taxon>Bacillati</taxon>
        <taxon>Actinomycetota</taxon>
        <taxon>Actinomycetes</taxon>
        <taxon>Mycobacteriales</taxon>
        <taxon>Corynebacteriaceae</taxon>
        <taxon>Corynebacterium</taxon>
    </lineage>
</organism>
<evidence type="ECO:0000259" key="1">
    <source>
        <dbReference type="Pfam" id="PF12728"/>
    </source>
</evidence>
<protein>
    <submittedName>
        <fullName evidence="2">Helix-turn-helix domain-containing protein</fullName>
    </submittedName>
</protein>
<dbReference type="Pfam" id="PF12728">
    <property type="entry name" value="HTH_17"/>
    <property type="match status" value="1"/>
</dbReference>
<dbReference type="EMBL" id="JAVBIB010000008">
    <property type="protein sequence ID" value="MDV2419381.1"/>
    <property type="molecule type" value="Genomic_DNA"/>
</dbReference>